<dbReference type="PANTHER" id="PTHR45458">
    <property type="entry name" value="SHORT-CHAIN DEHYDROGENASE/REDUCTASE SDR"/>
    <property type="match status" value="1"/>
</dbReference>
<dbReference type="Proteomes" id="UP000546213">
    <property type="component" value="Unassembled WGS sequence"/>
</dbReference>
<name>A0A8H5PLF7_9HYPO</name>
<dbReference type="GO" id="GO:0016616">
    <property type="term" value="F:oxidoreductase activity, acting on the CH-OH group of donors, NAD or NADP as acceptor"/>
    <property type="evidence" value="ECO:0007669"/>
    <property type="project" value="TreeGrafter"/>
</dbReference>
<dbReference type="PANTHER" id="PTHR45458:SF3">
    <property type="entry name" value="CHAIN DEHYDROGENASE (ATSC), PUTATIVE-RELATED"/>
    <property type="match status" value="1"/>
</dbReference>
<protein>
    <submittedName>
        <fullName evidence="1">Short-chain dehydrogenase reductase SDR</fullName>
    </submittedName>
</protein>
<proteinExistence type="predicted"/>
<dbReference type="EMBL" id="JAAOAS010000060">
    <property type="protein sequence ID" value="KAF5598612.1"/>
    <property type="molecule type" value="Genomic_DNA"/>
</dbReference>
<evidence type="ECO:0000313" key="2">
    <source>
        <dbReference type="Proteomes" id="UP000546213"/>
    </source>
</evidence>
<organism evidence="1 2">
    <name type="scientific">Fusarium pseudocircinatum</name>
    <dbReference type="NCBI Taxonomy" id="56676"/>
    <lineage>
        <taxon>Eukaryota</taxon>
        <taxon>Fungi</taxon>
        <taxon>Dikarya</taxon>
        <taxon>Ascomycota</taxon>
        <taxon>Pezizomycotina</taxon>
        <taxon>Sordariomycetes</taxon>
        <taxon>Hypocreomycetidae</taxon>
        <taxon>Hypocreales</taxon>
        <taxon>Nectriaceae</taxon>
        <taxon>Fusarium</taxon>
        <taxon>Fusarium fujikuroi species complex</taxon>
    </lineage>
</organism>
<dbReference type="InterPro" id="IPR036291">
    <property type="entry name" value="NAD(P)-bd_dom_sf"/>
</dbReference>
<comment type="caution">
    <text evidence="1">The sequence shown here is derived from an EMBL/GenBank/DDBJ whole genome shotgun (WGS) entry which is preliminary data.</text>
</comment>
<reference evidence="1 2" key="1">
    <citation type="submission" date="2020-05" db="EMBL/GenBank/DDBJ databases">
        <title>Identification and distribution of gene clusters putatively required for synthesis of sphingolipid metabolism inhibitors in phylogenetically diverse species of the filamentous fungus Fusarium.</title>
        <authorList>
            <person name="Kim H.-S."/>
            <person name="Busman M."/>
            <person name="Brown D.W."/>
            <person name="Divon H."/>
            <person name="Uhlig S."/>
            <person name="Proctor R.H."/>
        </authorList>
    </citation>
    <scope>NUCLEOTIDE SEQUENCE [LARGE SCALE GENOMIC DNA]</scope>
    <source>
        <strain evidence="1 2">NRRL 36939</strain>
    </source>
</reference>
<accession>A0A8H5PLF7</accession>
<dbReference type="OrthoDB" id="9876299at2759"/>
<gene>
    <name evidence="1" type="ORF">FPCIR_2909</name>
</gene>
<keyword evidence="2" id="KW-1185">Reference proteome</keyword>
<dbReference type="SUPFAM" id="SSF51735">
    <property type="entry name" value="NAD(P)-binding Rossmann-fold domains"/>
    <property type="match status" value="1"/>
</dbReference>
<dbReference type="AlphaFoldDB" id="A0A8H5PLF7"/>
<evidence type="ECO:0000313" key="1">
    <source>
        <dbReference type="EMBL" id="KAF5598612.1"/>
    </source>
</evidence>
<dbReference type="InterPro" id="IPR052184">
    <property type="entry name" value="SDR_enzymes"/>
</dbReference>
<dbReference type="Gene3D" id="3.40.50.720">
    <property type="entry name" value="NAD(P)-binding Rossmann-like Domain"/>
    <property type="match status" value="1"/>
</dbReference>
<sequence>MGSIEHLVALPPASSPYGGSKAALNWFIRRLRFEEPWLTSFVVRPGLVETDMAAATFGDQLSVYGSITIETSVKSLVNVADRASKELSGTFQNYDGTPFPW</sequence>